<evidence type="ECO:0000259" key="7">
    <source>
        <dbReference type="PROSITE" id="PS50222"/>
    </source>
</evidence>
<dbReference type="SUPFAM" id="SSF47473">
    <property type="entry name" value="EF-hand"/>
    <property type="match status" value="1"/>
</dbReference>
<evidence type="ECO:0000256" key="4">
    <source>
        <dbReference type="ARBA" id="ARBA00022737"/>
    </source>
</evidence>
<dbReference type="GO" id="GO:0005509">
    <property type="term" value="F:calcium ion binding"/>
    <property type="evidence" value="ECO:0007669"/>
    <property type="project" value="InterPro"/>
</dbReference>
<dbReference type="SMART" id="SM00054">
    <property type="entry name" value="EFh"/>
    <property type="match status" value="2"/>
</dbReference>
<keyword evidence="2" id="KW-0519">Myristate</keyword>
<feature type="domain" description="EF-hand" evidence="7">
    <location>
        <begin position="109"/>
        <end position="144"/>
    </location>
</feature>
<dbReference type="CDD" id="cd00051">
    <property type="entry name" value="EFh"/>
    <property type="match status" value="1"/>
</dbReference>
<comment type="similarity">
    <text evidence="1">Belongs to the recoverin family.</text>
</comment>
<accession>A0A267GB70</accession>
<keyword evidence="3" id="KW-0479">Metal-binding</keyword>
<keyword evidence="5" id="KW-0106">Calcium</keyword>
<dbReference type="PANTHER" id="PTHR23055">
    <property type="entry name" value="CALCIUM BINDING PROTEINS"/>
    <property type="match status" value="1"/>
</dbReference>
<evidence type="ECO:0000256" key="3">
    <source>
        <dbReference type="ARBA" id="ARBA00022723"/>
    </source>
</evidence>
<dbReference type="Gene3D" id="1.10.238.10">
    <property type="entry name" value="EF-hand"/>
    <property type="match status" value="1"/>
</dbReference>
<sequence length="163" mass="18422">MTQCRSVAPLELDAESVAFLADASSLTGDQVRQLYADFKATQPSGSRSDFLNLLAKTHSSAELLRKKAHQFFELFDANKDHSISKDEVLTIMNTVFQTARDRGVQLRKTPLQVCEDFFKQLDTDRNCLISHQEFVEGVLTDPDLLRILQTPEVMETLGRWADS</sequence>
<dbReference type="Pfam" id="PF13499">
    <property type="entry name" value="EF-hand_7"/>
    <property type="match status" value="1"/>
</dbReference>
<evidence type="ECO:0000313" key="8">
    <source>
        <dbReference type="EMBL" id="PAA82559.1"/>
    </source>
</evidence>
<dbReference type="InterPro" id="IPR028846">
    <property type="entry name" value="Recoverin"/>
</dbReference>
<dbReference type="InterPro" id="IPR002048">
    <property type="entry name" value="EF_hand_dom"/>
</dbReference>
<dbReference type="Proteomes" id="UP000215902">
    <property type="component" value="Unassembled WGS sequence"/>
</dbReference>
<gene>
    <name evidence="8" type="ORF">BOX15_Mlig026153g1</name>
</gene>
<evidence type="ECO:0000313" key="9">
    <source>
        <dbReference type="Proteomes" id="UP000215902"/>
    </source>
</evidence>
<dbReference type="EMBL" id="NIVC01000463">
    <property type="protein sequence ID" value="PAA82559.1"/>
    <property type="molecule type" value="Genomic_DNA"/>
</dbReference>
<dbReference type="STRING" id="282301.A0A267GB70"/>
<proteinExistence type="inferred from homology"/>
<keyword evidence="9" id="KW-1185">Reference proteome</keyword>
<dbReference type="PROSITE" id="PS00018">
    <property type="entry name" value="EF_HAND_1"/>
    <property type="match status" value="1"/>
</dbReference>
<evidence type="ECO:0000256" key="2">
    <source>
        <dbReference type="ARBA" id="ARBA00022707"/>
    </source>
</evidence>
<feature type="domain" description="EF-hand" evidence="7">
    <location>
        <begin position="63"/>
        <end position="98"/>
    </location>
</feature>
<dbReference type="PANTHER" id="PTHR23055:SF178">
    <property type="entry name" value="NEUROCALCIN HOMOLOG"/>
    <property type="match status" value="1"/>
</dbReference>
<protein>
    <recommendedName>
        <fullName evidence="7">EF-hand domain-containing protein</fullName>
    </recommendedName>
</protein>
<organism evidence="8 9">
    <name type="scientific">Macrostomum lignano</name>
    <dbReference type="NCBI Taxonomy" id="282301"/>
    <lineage>
        <taxon>Eukaryota</taxon>
        <taxon>Metazoa</taxon>
        <taxon>Spiralia</taxon>
        <taxon>Lophotrochozoa</taxon>
        <taxon>Platyhelminthes</taxon>
        <taxon>Rhabditophora</taxon>
        <taxon>Macrostomorpha</taxon>
        <taxon>Macrostomida</taxon>
        <taxon>Macrostomidae</taxon>
        <taxon>Macrostomum</taxon>
    </lineage>
</organism>
<keyword evidence="4" id="KW-0677">Repeat</keyword>
<dbReference type="OrthoDB" id="191686at2759"/>
<keyword evidence="6" id="KW-0449">Lipoprotein</keyword>
<dbReference type="PROSITE" id="PS50222">
    <property type="entry name" value="EF_HAND_2"/>
    <property type="match status" value="2"/>
</dbReference>
<dbReference type="AlphaFoldDB" id="A0A267GB70"/>
<evidence type="ECO:0000256" key="5">
    <source>
        <dbReference type="ARBA" id="ARBA00022837"/>
    </source>
</evidence>
<reference evidence="8 9" key="1">
    <citation type="submission" date="2017-06" db="EMBL/GenBank/DDBJ databases">
        <title>A platform for efficient transgenesis in Macrostomum lignano, a flatworm model organism for stem cell research.</title>
        <authorList>
            <person name="Berezikov E."/>
        </authorList>
    </citation>
    <scope>NUCLEOTIDE SEQUENCE [LARGE SCALE GENOMIC DNA]</scope>
    <source>
        <strain evidence="8">DV1</strain>
        <tissue evidence="8">Whole organism</tissue>
    </source>
</reference>
<dbReference type="InterPro" id="IPR018247">
    <property type="entry name" value="EF_Hand_1_Ca_BS"/>
</dbReference>
<dbReference type="InterPro" id="IPR011992">
    <property type="entry name" value="EF-hand-dom_pair"/>
</dbReference>
<evidence type="ECO:0000256" key="6">
    <source>
        <dbReference type="ARBA" id="ARBA00023288"/>
    </source>
</evidence>
<name>A0A267GB70_9PLAT</name>
<evidence type="ECO:0000256" key="1">
    <source>
        <dbReference type="ARBA" id="ARBA00006049"/>
    </source>
</evidence>
<comment type="caution">
    <text evidence="8">The sequence shown here is derived from an EMBL/GenBank/DDBJ whole genome shotgun (WGS) entry which is preliminary data.</text>
</comment>